<accession>A0AAF0TGG5</accession>
<sequence>MLPDNLRYIRRIIQLMTSSLQQWCFHSRFGDTTCMVFM</sequence>
<organism evidence="1 2">
    <name type="scientific">Solanum verrucosum</name>
    <dbReference type="NCBI Taxonomy" id="315347"/>
    <lineage>
        <taxon>Eukaryota</taxon>
        <taxon>Viridiplantae</taxon>
        <taxon>Streptophyta</taxon>
        <taxon>Embryophyta</taxon>
        <taxon>Tracheophyta</taxon>
        <taxon>Spermatophyta</taxon>
        <taxon>Magnoliopsida</taxon>
        <taxon>eudicotyledons</taxon>
        <taxon>Gunneridae</taxon>
        <taxon>Pentapetalae</taxon>
        <taxon>asterids</taxon>
        <taxon>lamiids</taxon>
        <taxon>Solanales</taxon>
        <taxon>Solanaceae</taxon>
        <taxon>Solanoideae</taxon>
        <taxon>Solaneae</taxon>
        <taxon>Solanum</taxon>
    </lineage>
</organism>
<reference evidence="1" key="1">
    <citation type="submission" date="2023-08" db="EMBL/GenBank/DDBJ databases">
        <title>A de novo genome assembly of Solanum verrucosum Schlechtendal, a Mexican diploid species geographically isolated from the other diploid A-genome species in potato relatives.</title>
        <authorList>
            <person name="Hosaka K."/>
        </authorList>
    </citation>
    <scope>NUCLEOTIDE SEQUENCE</scope>
    <source>
        <tissue evidence="1">Young leaves</tissue>
    </source>
</reference>
<evidence type="ECO:0000313" key="2">
    <source>
        <dbReference type="Proteomes" id="UP001234989"/>
    </source>
</evidence>
<dbReference type="AlphaFoldDB" id="A0AAF0TGG5"/>
<name>A0AAF0TGG5_SOLVR</name>
<evidence type="ECO:0000313" key="1">
    <source>
        <dbReference type="EMBL" id="WMV19612.1"/>
    </source>
</evidence>
<protein>
    <submittedName>
        <fullName evidence="1">Uncharacterized protein</fullName>
    </submittedName>
</protein>
<dbReference type="Proteomes" id="UP001234989">
    <property type="component" value="Chromosome 3"/>
</dbReference>
<gene>
    <name evidence="1" type="ORF">MTR67_012997</name>
</gene>
<dbReference type="EMBL" id="CP133614">
    <property type="protein sequence ID" value="WMV19612.1"/>
    <property type="molecule type" value="Genomic_DNA"/>
</dbReference>
<keyword evidence="2" id="KW-1185">Reference proteome</keyword>
<proteinExistence type="predicted"/>